<dbReference type="PROSITE" id="PS51747">
    <property type="entry name" value="CYT_DCMP_DEAMINASES_2"/>
    <property type="match status" value="1"/>
</dbReference>
<name>A0ABQ6YUQ8_9NOCA</name>
<proteinExistence type="predicted"/>
<reference evidence="2 3" key="1">
    <citation type="submission" date="2019-07" db="EMBL/GenBank/DDBJ databases">
        <title>Genomic Encyclopedia of Type Strains, Phase IV (KMG-IV): sequencing the most valuable type-strain genomes for metagenomic binning, comparative biology and taxonomic classification.</title>
        <authorList>
            <person name="Goeker M."/>
        </authorList>
    </citation>
    <scope>NUCLEOTIDE SEQUENCE [LARGE SCALE GENOMIC DNA]</scope>
    <source>
        <strain evidence="2 3">DSM 44831</strain>
    </source>
</reference>
<feature type="domain" description="CMP/dCMP-type deaminase" evidence="1">
    <location>
        <begin position="5"/>
        <end position="133"/>
    </location>
</feature>
<comment type="caution">
    <text evidence="2">The sequence shown here is derived from an EMBL/GenBank/DDBJ whole genome shotgun (WGS) entry which is preliminary data.</text>
</comment>
<evidence type="ECO:0000259" key="1">
    <source>
        <dbReference type="PROSITE" id="PS51747"/>
    </source>
</evidence>
<dbReference type="SUPFAM" id="SSF53927">
    <property type="entry name" value="Cytidine deaminase-like"/>
    <property type="match status" value="1"/>
</dbReference>
<sequence length="152" mass="16669">MHTDSLDHRFMHRAIELARQCPPSSTAYSVGAVIVVDGVEISTGYSRETDEKVHAEESALNKLDPHDPRLARATIYSTLEPCSTRATATRQPCTDRILAAGIPRVVIAWREPSLFVAACEGVDKLRTNGVEVVELTDLAEAARSMNEHLDLS</sequence>
<evidence type="ECO:0000313" key="2">
    <source>
        <dbReference type="EMBL" id="KAF0849548.1"/>
    </source>
</evidence>
<dbReference type="PANTHER" id="PTHR11079:SF162">
    <property type="entry name" value="RIBOFLAVIN BIOSYNTHESIS PROTEIN PYRD, CHLOROPLASTIC"/>
    <property type="match status" value="1"/>
</dbReference>
<dbReference type="InterPro" id="IPR002125">
    <property type="entry name" value="CMP_dCMP_dom"/>
</dbReference>
<dbReference type="InterPro" id="IPR016193">
    <property type="entry name" value="Cytidine_deaminase-like"/>
</dbReference>
<organism evidence="2 3">
    <name type="scientific">Nocardia caishijiensis</name>
    <dbReference type="NCBI Taxonomy" id="184756"/>
    <lineage>
        <taxon>Bacteria</taxon>
        <taxon>Bacillati</taxon>
        <taxon>Actinomycetota</taxon>
        <taxon>Actinomycetes</taxon>
        <taxon>Mycobacteriales</taxon>
        <taxon>Nocardiaceae</taxon>
        <taxon>Nocardia</taxon>
    </lineage>
</organism>
<dbReference type="EMBL" id="VMSD01000001">
    <property type="protein sequence ID" value="KAF0849548.1"/>
    <property type="molecule type" value="Genomic_DNA"/>
</dbReference>
<dbReference type="Proteomes" id="UP000798951">
    <property type="component" value="Unassembled WGS sequence"/>
</dbReference>
<protein>
    <submittedName>
        <fullName evidence="2">Diaminohydroxyphosphoribosylaminopyrimidine deaminase</fullName>
    </submittedName>
</protein>
<dbReference type="Gene3D" id="3.40.140.10">
    <property type="entry name" value="Cytidine Deaminase, domain 2"/>
    <property type="match status" value="1"/>
</dbReference>
<evidence type="ECO:0000313" key="3">
    <source>
        <dbReference type="Proteomes" id="UP000798951"/>
    </source>
</evidence>
<keyword evidence="3" id="KW-1185">Reference proteome</keyword>
<dbReference type="PANTHER" id="PTHR11079">
    <property type="entry name" value="CYTOSINE DEAMINASE FAMILY MEMBER"/>
    <property type="match status" value="1"/>
</dbReference>
<gene>
    <name evidence="2" type="ORF">FNL39_101989</name>
</gene>
<dbReference type="RefSeq" id="WP_255285034.1">
    <property type="nucleotide sequence ID" value="NZ_VMSD01000001.1"/>
</dbReference>
<accession>A0ABQ6YUQ8</accession>
<dbReference type="Pfam" id="PF00383">
    <property type="entry name" value="dCMP_cyt_deam_1"/>
    <property type="match status" value="1"/>
</dbReference>